<evidence type="ECO:0000313" key="2">
    <source>
        <dbReference type="Proteomes" id="UP000694680"/>
    </source>
</evidence>
<dbReference type="AlphaFoldDB" id="A0A8C5ESL8"/>
<dbReference type="Ensembl" id="ENSGWIT00000028608.1">
    <property type="protein sequence ID" value="ENSGWIP00000026197.1"/>
    <property type="gene ID" value="ENSGWIG00000013752.1"/>
</dbReference>
<organism evidence="1 2">
    <name type="scientific">Gouania willdenowi</name>
    <name type="common">Blunt-snouted clingfish</name>
    <name type="synonym">Lepadogaster willdenowi</name>
    <dbReference type="NCBI Taxonomy" id="441366"/>
    <lineage>
        <taxon>Eukaryota</taxon>
        <taxon>Metazoa</taxon>
        <taxon>Chordata</taxon>
        <taxon>Craniata</taxon>
        <taxon>Vertebrata</taxon>
        <taxon>Euteleostomi</taxon>
        <taxon>Actinopterygii</taxon>
        <taxon>Neopterygii</taxon>
        <taxon>Teleostei</taxon>
        <taxon>Neoteleostei</taxon>
        <taxon>Acanthomorphata</taxon>
        <taxon>Ovalentaria</taxon>
        <taxon>Blenniimorphae</taxon>
        <taxon>Blenniiformes</taxon>
        <taxon>Gobiesocoidei</taxon>
        <taxon>Gobiesocidae</taxon>
        <taxon>Gobiesocinae</taxon>
        <taxon>Gouania</taxon>
    </lineage>
</organism>
<evidence type="ECO:0000313" key="1">
    <source>
        <dbReference type="Ensembl" id="ENSGWIP00000026197.1"/>
    </source>
</evidence>
<reference evidence="1" key="3">
    <citation type="submission" date="2025-09" db="UniProtKB">
        <authorList>
            <consortium name="Ensembl"/>
        </authorList>
    </citation>
    <scope>IDENTIFICATION</scope>
</reference>
<accession>A0A8C5ESL8</accession>
<name>A0A8C5ESL8_GOUWI</name>
<keyword evidence="2" id="KW-1185">Reference proteome</keyword>
<reference evidence="1" key="2">
    <citation type="submission" date="2025-08" db="UniProtKB">
        <authorList>
            <consortium name="Ensembl"/>
        </authorList>
    </citation>
    <scope>IDENTIFICATION</scope>
</reference>
<proteinExistence type="predicted"/>
<sequence>MRYIIYCQQLWPRGPQTHHCSPPSSFKPTAILICSNANERNKRKKTHILGILSYAKHISKWPGDMEKSALVETFVNGNAEYFVISLFYSCSESCLL</sequence>
<protein>
    <submittedName>
        <fullName evidence="1">Uncharacterized protein</fullName>
    </submittedName>
</protein>
<reference evidence="1" key="1">
    <citation type="submission" date="2020-06" db="EMBL/GenBank/DDBJ databases">
        <authorList>
            <consortium name="Wellcome Sanger Institute Data Sharing"/>
        </authorList>
    </citation>
    <scope>NUCLEOTIDE SEQUENCE [LARGE SCALE GENOMIC DNA]</scope>
</reference>
<dbReference type="Proteomes" id="UP000694680">
    <property type="component" value="Chromosome 15"/>
</dbReference>